<comment type="caution">
    <text evidence="2">The sequence shown here is derived from an EMBL/GenBank/DDBJ whole genome shotgun (WGS) entry which is preliminary data.</text>
</comment>
<feature type="compositionally biased region" description="Low complexity" evidence="1">
    <location>
        <begin position="204"/>
        <end position="214"/>
    </location>
</feature>
<feature type="compositionally biased region" description="Basic and acidic residues" evidence="1">
    <location>
        <begin position="303"/>
        <end position="312"/>
    </location>
</feature>
<feature type="compositionally biased region" description="Basic residues" evidence="1">
    <location>
        <begin position="313"/>
        <end position="325"/>
    </location>
</feature>
<dbReference type="AlphaFoldDB" id="A0A978UCU0"/>
<dbReference type="PANTHER" id="PTHR36808:SF1">
    <property type="entry name" value="TRANSCRIPTIONAL REGULATOR ATRX-LIKE PROTEIN"/>
    <property type="match status" value="1"/>
</dbReference>
<proteinExistence type="predicted"/>
<evidence type="ECO:0000313" key="3">
    <source>
        <dbReference type="Proteomes" id="UP000813462"/>
    </source>
</evidence>
<protein>
    <submittedName>
        <fullName evidence="2">Uncharacterized protein</fullName>
    </submittedName>
</protein>
<gene>
    <name evidence="2" type="ORF">FEM48_Zijuj12G0105900</name>
</gene>
<feature type="region of interest" description="Disordered" evidence="1">
    <location>
        <begin position="672"/>
        <end position="714"/>
    </location>
</feature>
<feature type="compositionally biased region" description="Polar residues" evidence="1">
    <location>
        <begin position="690"/>
        <end position="709"/>
    </location>
</feature>
<evidence type="ECO:0000313" key="2">
    <source>
        <dbReference type="EMBL" id="KAH7512583.1"/>
    </source>
</evidence>
<sequence length="788" mass="88114">MGRIFVVELEGRCYRCKFCKTQLALANDLVSRSKQTFLREETAKDPDLLFGDIMLGTTCSSNLSRLNILSYFFCFCCMLLRVPSSHPTISFGIPWKKPRTIATLWLFTAAGERHTSSIMLRVNINVGALEERMMLSGQHTVADIFCCFCGQILFKDIKALMLKDAYDLQSSTTARMKKKNKNRRRRYESKKLRRHDDSDDDSRTSVSVSSYSSSSEDDNRRGKRARSRTRKDVIGKKRTRNRSSSPESSEDSPHLGKRKRSKKKYDYEAKKKIHAKKKPRRYASDSSTSSRSLSCSTCSDRSISSHEIETKRYTSRHRKDERHKRNLEEVKIRSKRSRYRSRSRSLCSCSESSDYQSDQKVLGENTFRRLRSVITVTEKDNEGSELNRDEHKEEIIYFNDDYPSCRSNDSNEGGSKREGDYYSHVGSEKDLGLENVQGDEAVVSDVRISKVENHGEGQYNGSIPACDELQINHPVNEKVSEVSGAISSQSGDDLESLLRQRALENLKRYRGGLQTIEKTAANQKNKNYGDVNHSSSLKPESVQNKFLKTDGPRLVGAKSSKEDDAEVVGSNKTKLVKVIRVPTVGKDVACSSQNDENVLDGNTGGNESLSVSAKQNIGHPTEQMTISGNPNEKVKSTGTVQPKLATAVVVRHSSKTHSTIQQALVSQEHPGGKVLVSKSSPDETAAKTAPTVNRSNNNNGLDVNNTSGSGVPEPSTCLNSATGENRSDIMQDEVKDGSQFEQKTMSVMRGGEMVQVSYKVYIPKKAPALARRQLKRCKRPACFSMDPS</sequence>
<dbReference type="EMBL" id="JAEACU010000012">
    <property type="protein sequence ID" value="KAH7512583.1"/>
    <property type="molecule type" value="Genomic_DNA"/>
</dbReference>
<feature type="compositionally biased region" description="Basic and acidic residues" evidence="1">
    <location>
        <begin position="194"/>
        <end position="203"/>
    </location>
</feature>
<name>A0A978UCU0_ZIZJJ</name>
<feature type="compositionally biased region" description="Low complexity" evidence="1">
    <location>
        <begin position="284"/>
        <end position="302"/>
    </location>
</feature>
<dbReference type="Proteomes" id="UP000813462">
    <property type="component" value="Unassembled WGS sequence"/>
</dbReference>
<accession>A0A978UCU0</accession>
<feature type="compositionally biased region" description="Basic residues" evidence="1">
    <location>
        <begin position="175"/>
        <end position="193"/>
    </location>
</feature>
<dbReference type="PANTHER" id="PTHR36808">
    <property type="entry name" value="TRANSCRIPTIONAL REGULATOR ATRX-LIKE PROTEIN"/>
    <property type="match status" value="1"/>
</dbReference>
<organism evidence="2 3">
    <name type="scientific">Ziziphus jujuba var. spinosa</name>
    <dbReference type="NCBI Taxonomy" id="714518"/>
    <lineage>
        <taxon>Eukaryota</taxon>
        <taxon>Viridiplantae</taxon>
        <taxon>Streptophyta</taxon>
        <taxon>Embryophyta</taxon>
        <taxon>Tracheophyta</taxon>
        <taxon>Spermatophyta</taxon>
        <taxon>Magnoliopsida</taxon>
        <taxon>eudicotyledons</taxon>
        <taxon>Gunneridae</taxon>
        <taxon>Pentapetalae</taxon>
        <taxon>rosids</taxon>
        <taxon>fabids</taxon>
        <taxon>Rosales</taxon>
        <taxon>Rhamnaceae</taxon>
        <taxon>Paliureae</taxon>
        <taxon>Ziziphus</taxon>
    </lineage>
</organism>
<evidence type="ECO:0000256" key="1">
    <source>
        <dbReference type="SAM" id="MobiDB-lite"/>
    </source>
</evidence>
<reference evidence="2" key="1">
    <citation type="journal article" date="2021" name="Front. Plant Sci.">
        <title>Chromosome-Scale Genome Assembly for Chinese Sour Jujube and Insights Into Its Genome Evolution and Domestication Signature.</title>
        <authorList>
            <person name="Shen L.-Y."/>
            <person name="Luo H."/>
            <person name="Wang X.-L."/>
            <person name="Wang X.-M."/>
            <person name="Qiu X.-J."/>
            <person name="Liu H."/>
            <person name="Zhou S.-S."/>
            <person name="Jia K.-H."/>
            <person name="Nie S."/>
            <person name="Bao Y.-T."/>
            <person name="Zhang R.-G."/>
            <person name="Yun Q.-Z."/>
            <person name="Chai Y.-H."/>
            <person name="Lu J.-Y."/>
            <person name="Li Y."/>
            <person name="Zhao S.-W."/>
            <person name="Mao J.-F."/>
            <person name="Jia S.-G."/>
            <person name="Mao Y.-M."/>
        </authorList>
    </citation>
    <scope>NUCLEOTIDE SEQUENCE</scope>
    <source>
        <strain evidence="2">AT0</strain>
        <tissue evidence="2">Leaf</tissue>
    </source>
</reference>
<feature type="compositionally biased region" description="Basic residues" evidence="1">
    <location>
        <begin position="271"/>
        <end position="281"/>
    </location>
</feature>
<feature type="region of interest" description="Disordered" evidence="1">
    <location>
        <begin position="174"/>
        <end position="336"/>
    </location>
</feature>